<evidence type="ECO:0000256" key="3">
    <source>
        <dbReference type="ARBA" id="ARBA00022448"/>
    </source>
</evidence>
<dbReference type="HAMAP" id="MF_01393">
    <property type="entry name" value="ATP_synth_a_bact"/>
    <property type="match status" value="1"/>
</dbReference>
<evidence type="ECO:0000256" key="6">
    <source>
        <dbReference type="ARBA" id="ARBA00022692"/>
    </source>
</evidence>
<keyword evidence="6 12" id="KW-0812">Transmembrane</keyword>
<evidence type="ECO:0000256" key="1">
    <source>
        <dbReference type="ARBA" id="ARBA00004141"/>
    </source>
</evidence>
<evidence type="ECO:0000256" key="11">
    <source>
        <dbReference type="ARBA" id="ARBA00023310"/>
    </source>
</evidence>
<dbReference type="Pfam" id="PF00119">
    <property type="entry name" value="ATP-synt_A"/>
    <property type="match status" value="1"/>
</dbReference>
<dbReference type="AlphaFoldDB" id="A0AAU9F189"/>
<evidence type="ECO:0000256" key="9">
    <source>
        <dbReference type="ARBA" id="ARBA00023065"/>
    </source>
</evidence>
<evidence type="ECO:0000313" key="14">
    <source>
        <dbReference type="EMBL" id="BEQ13887.1"/>
    </source>
</evidence>
<dbReference type="PANTHER" id="PTHR42823">
    <property type="entry name" value="ATP SYNTHASE SUBUNIT A, CHLOROPLASTIC"/>
    <property type="match status" value="1"/>
</dbReference>
<evidence type="ECO:0000256" key="10">
    <source>
        <dbReference type="ARBA" id="ARBA00023136"/>
    </source>
</evidence>
<feature type="transmembrane region" description="Helical" evidence="12">
    <location>
        <begin position="184"/>
        <end position="204"/>
    </location>
</feature>
<keyword evidence="15" id="KW-1185">Reference proteome</keyword>
<dbReference type="InterPro" id="IPR023011">
    <property type="entry name" value="ATP_synth_F0_asu_AS"/>
</dbReference>
<keyword evidence="10 12" id="KW-0472">Membrane</keyword>
<dbReference type="InterPro" id="IPR017692">
    <property type="entry name" value="Alt_ATP_synth_F0_Asu"/>
</dbReference>
<evidence type="ECO:0000313" key="15">
    <source>
        <dbReference type="Proteomes" id="UP001366166"/>
    </source>
</evidence>
<evidence type="ECO:0000256" key="13">
    <source>
        <dbReference type="RuleBase" id="RU000483"/>
    </source>
</evidence>
<dbReference type="EMBL" id="AP028679">
    <property type="protein sequence ID" value="BEQ13887.1"/>
    <property type="molecule type" value="Genomic_DNA"/>
</dbReference>
<dbReference type="SUPFAM" id="SSF81336">
    <property type="entry name" value="F1F0 ATP synthase subunit A"/>
    <property type="match status" value="1"/>
</dbReference>
<organism evidence="14 15">
    <name type="scientific">Desulfoferula mesophila</name>
    <dbReference type="NCBI Taxonomy" id="3058419"/>
    <lineage>
        <taxon>Bacteria</taxon>
        <taxon>Pseudomonadati</taxon>
        <taxon>Thermodesulfobacteriota</taxon>
        <taxon>Desulfarculia</taxon>
        <taxon>Desulfarculales</taxon>
        <taxon>Desulfarculaceae</taxon>
        <taxon>Desulfoferula</taxon>
    </lineage>
</organism>
<reference evidence="15" key="1">
    <citation type="journal article" date="2023" name="Arch. Microbiol.">
        <title>Desulfoferula mesophilus gen. nov. sp. nov., a mesophilic sulfate-reducing bacterium isolated from a brackish lake sediment.</title>
        <authorList>
            <person name="Watanabe T."/>
            <person name="Yabe T."/>
            <person name="Tsuji J.M."/>
            <person name="Fukui M."/>
        </authorList>
    </citation>
    <scope>NUCLEOTIDE SEQUENCE [LARGE SCALE GENOMIC DNA]</scope>
    <source>
        <strain evidence="15">12FAK</strain>
    </source>
</reference>
<dbReference type="NCBIfam" id="NF004481">
    <property type="entry name" value="PRK05815.2-3"/>
    <property type="match status" value="1"/>
</dbReference>
<dbReference type="Proteomes" id="UP001366166">
    <property type="component" value="Chromosome"/>
</dbReference>
<evidence type="ECO:0000256" key="2">
    <source>
        <dbReference type="ARBA" id="ARBA00006810"/>
    </source>
</evidence>
<dbReference type="PROSITE" id="PS00449">
    <property type="entry name" value="ATPASE_A"/>
    <property type="match status" value="1"/>
</dbReference>
<dbReference type="CDD" id="cd00310">
    <property type="entry name" value="ATP-synt_Fo_a_6"/>
    <property type="match status" value="1"/>
</dbReference>
<comment type="function">
    <text evidence="12 13">Key component of the proton channel; it plays a direct role in the translocation of protons across the membrane.</text>
</comment>
<dbReference type="GO" id="GO:0045259">
    <property type="term" value="C:proton-transporting ATP synthase complex"/>
    <property type="evidence" value="ECO:0007669"/>
    <property type="project" value="UniProtKB-KW"/>
</dbReference>
<dbReference type="GO" id="GO:0046933">
    <property type="term" value="F:proton-transporting ATP synthase activity, rotational mechanism"/>
    <property type="evidence" value="ECO:0007669"/>
    <property type="project" value="UniProtKB-UniRule"/>
</dbReference>
<dbReference type="InterPro" id="IPR045082">
    <property type="entry name" value="ATP_syn_F0_a_bact/chloroplast"/>
</dbReference>
<sequence length="249" mass="27455">MESLDLMGIKDISPDVLVFWSWHWAKLNATIVYTWIAMLLLTLGSWLATRNLQAGRKLSRWQNFLEVIVTAMRNQIREIAQRDAAPFLPFVGTLFLFIALSNLLAIIPGWVPPTASLSTTAALALVVLIGVPIYGIQSRGFKQYLKLYVQPSPIMLPMNLLGELSRTLALAVRLFGNIMSGTKIAAILLAITPILFPVVMQALGLLTGMIQAYIFAVLAMVYIASAARIQQEREQKTREGALAKGDDNG</sequence>
<keyword evidence="4 12" id="KW-1003">Cell membrane</keyword>
<keyword evidence="11 12" id="KW-0066">ATP synthesis</keyword>
<gene>
    <name evidence="12 14" type="primary">atpB</name>
    <name evidence="14" type="ORF">FAK_09530</name>
</gene>
<feature type="transmembrane region" description="Helical" evidence="12">
    <location>
        <begin position="87"/>
        <end position="111"/>
    </location>
</feature>
<dbReference type="PANTHER" id="PTHR42823:SF3">
    <property type="entry name" value="ATP SYNTHASE SUBUNIT A, CHLOROPLASTIC"/>
    <property type="match status" value="1"/>
</dbReference>
<evidence type="ECO:0000256" key="4">
    <source>
        <dbReference type="ARBA" id="ARBA00022475"/>
    </source>
</evidence>
<keyword evidence="8 12" id="KW-1133">Transmembrane helix</keyword>
<protein>
    <recommendedName>
        <fullName evidence="12 13">ATP synthase subunit a</fullName>
    </recommendedName>
    <alternativeName>
        <fullName evidence="12">ATP synthase F0 sector subunit a</fullName>
    </alternativeName>
    <alternativeName>
        <fullName evidence="12">F-ATPase subunit 6</fullName>
    </alternativeName>
</protein>
<dbReference type="NCBIfam" id="TIGR03306">
    <property type="entry name" value="altF1_A"/>
    <property type="match status" value="1"/>
</dbReference>
<dbReference type="NCBIfam" id="TIGR01131">
    <property type="entry name" value="ATP_synt_6_or_A"/>
    <property type="match status" value="1"/>
</dbReference>
<dbReference type="InterPro" id="IPR000568">
    <property type="entry name" value="ATP_synth_F0_asu"/>
</dbReference>
<evidence type="ECO:0000256" key="12">
    <source>
        <dbReference type="HAMAP-Rule" id="MF_01393"/>
    </source>
</evidence>
<feature type="transmembrane region" description="Helical" evidence="12">
    <location>
        <begin position="210"/>
        <end position="229"/>
    </location>
</feature>
<feature type="transmembrane region" description="Helical" evidence="12">
    <location>
        <begin position="117"/>
        <end position="136"/>
    </location>
</feature>
<evidence type="ECO:0000256" key="7">
    <source>
        <dbReference type="ARBA" id="ARBA00022781"/>
    </source>
</evidence>
<comment type="similarity">
    <text evidence="2 12 13">Belongs to the ATPase A chain family.</text>
</comment>
<name>A0AAU9F189_9BACT</name>
<dbReference type="PRINTS" id="PR00123">
    <property type="entry name" value="ATPASEA"/>
</dbReference>
<proteinExistence type="inferred from homology"/>
<comment type="subcellular location">
    <subcellularLocation>
        <location evidence="12 13">Cell membrane</location>
        <topology evidence="12 13">Multi-pass membrane protein</topology>
    </subcellularLocation>
    <subcellularLocation>
        <location evidence="1">Membrane</location>
        <topology evidence="1">Multi-pass membrane protein</topology>
    </subcellularLocation>
</comment>
<dbReference type="InterPro" id="IPR035908">
    <property type="entry name" value="F0_ATP_A_sf"/>
</dbReference>
<dbReference type="GO" id="GO:0042777">
    <property type="term" value="P:proton motive force-driven plasma membrane ATP synthesis"/>
    <property type="evidence" value="ECO:0007669"/>
    <property type="project" value="TreeGrafter"/>
</dbReference>
<dbReference type="Gene3D" id="1.20.120.220">
    <property type="entry name" value="ATP synthase, F0 complex, subunit A"/>
    <property type="match status" value="1"/>
</dbReference>
<dbReference type="GO" id="GO:0005886">
    <property type="term" value="C:plasma membrane"/>
    <property type="evidence" value="ECO:0007669"/>
    <property type="project" value="UniProtKB-SubCell"/>
</dbReference>
<accession>A0AAU9F189</accession>
<evidence type="ECO:0000256" key="5">
    <source>
        <dbReference type="ARBA" id="ARBA00022547"/>
    </source>
</evidence>
<dbReference type="KEGG" id="dmp:FAK_09530"/>
<keyword evidence="9 12" id="KW-0406">Ion transport</keyword>
<feature type="transmembrane region" description="Helical" evidence="12">
    <location>
        <begin position="30"/>
        <end position="49"/>
    </location>
</feature>
<keyword evidence="7 12" id="KW-0375">Hydrogen ion transport</keyword>
<evidence type="ECO:0000256" key="8">
    <source>
        <dbReference type="ARBA" id="ARBA00022989"/>
    </source>
</evidence>
<keyword evidence="5 12" id="KW-0138">CF(0)</keyword>
<keyword evidence="3 12" id="KW-0813">Transport</keyword>